<evidence type="ECO:0000313" key="3">
    <source>
        <dbReference type="EMBL" id="MFC5649366.1"/>
    </source>
</evidence>
<dbReference type="Pfam" id="PF01408">
    <property type="entry name" value="GFO_IDH_MocA"/>
    <property type="match status" value="1"/>
</dbReference>
<dbReference type="InterPro" id="IPR051450">
    <property type="entry name" value="Gfo/Idh/MocA_Oxidoreductases"/>
</dbReference>
<sequence length="329" mass="35451">MKIGLISFAHGHAYSYASSLKRLGIEIVGIADEDAERGRQMANHFGAPLFQDYAKLLENDTEAAADAVIVCSENAMHADIVISAAQAGKHILCEKPLATTVVDAQRMIDAAARAQVKLMTAFPCRFHPAAIQMKQTVEQGLLGSILAVQGTNRGSMPGGWFVNRELSGGGALLDHTVHVVDLMRWIMPGAEVTEVYAEAGTRFHDIPVDDCGLLTFEFDNGVIASLDPSWSRTQSFPTWGDVTLEIVGTAGVSKTDLFKQNIIAHSDVTMKTSWVNWGSDMDEGLVAEFISCIQGDRQPSVTGEDGMRAVQVALAAYESAATKQPVRIS</sequence>
<feature type="domain" description="Gfo/Idh/MocA-like oxidoreductase N-terminal" evidence="1">
    <location>
        <begin position="9"/>
        <end position="121"/>
    </location>
</feature>
<keyword evidence="4" id="KW-1185">Reference proteome</keyword>
<dbReference type="EMBL" id="JBHSOW010000032">
    <property type="protein sequence ID" value="MFC5649366.1"/>
    <property type="molecule type" value="Genomic_DNA"/>
</dbReference>
<organism evidence="3 4">
    <name type="scientific">Paenibacillus solisilvae</name>
    <dbReference type="NCBI Taxonomy" id="2486751"/>
    <lineage>
        <taxon>Bacteria</taxon>
        <taxon>Bacillati</taxon>
        <taxon>Bacillota</taxon>
        <taxon>Bacilli</taxon>
        <taxon>Bacillales</taxon>
        <taxon>Paenibacillaceae</taxon>
        <taxon>Paenibacillus</taxon>
    </lineage>
</organism>
<dbReference type="PANTHER" id="PTHR43377:SF1">
    <property type="entry name" value="BILIVERDIN REDUCTASE A"/>
    <property type="match status" value="1"/>
</dbReference>
<dbReference type="InterPro" id="IPR000683">
    <property type="entry name" value="Gfo/Idh/MocA-like_OxRdtase_N"/>
</dbReference>
<evidence type="ECO:0000313" key="4">
    <source>
        <dbReference type="Proteomes" id="UP001596047"/>
    </source>
</evidence>
<protein>
    <submittedName>
        <fullName evidence="3">Gfo/Idh/MocA family protein</fullName>
    </submittedName>
</protein>
<dbReference type="Pfam" id="PF22725">
    <property type="entry name" value="GFO_IDH_MocA_C3"/>
    <property type="match status" value="1"/>
</dbReference>
<dbReference type="Gene3D" id="3.40.50.720">
    <property type="entry name" value="NAD(P)-binding Rossmann-like Domain"/>
    <property type="match status" value="1"/>
</dbReference>
<accession>A0ABW0VZ05</accession>
<gene>
    <name evidence="3" type="ORF">ACFPYJ_09520</name>
</gene>
<dbReference type="SUPFAM" id="SSF55347">
    <property type="entry name" value="Glyceraldehyde-3-phosphate dehydrogenase-like, C-terminal domain"/>
    <property type="match status" value="1"/>
</dbReference>
<evidence type="ECO:0000259" key="2">
    <source>
        <dbReference type="Pfam" id="PF22725"/>
    </source>
</evidence>
<proteinExistence type="predicted"/>
<feature type="domain" description="GFO/IDH/MocA-like oxidoreductase" evidence="2">
    <location>
        <begin position="132"/>
        <end position="251"/>
    </location>
</feature>
<dbReference type="PANTHER" id="PTHR43377">
    <property type="entry name" value="BILIVERDIN REDUCTASE A"/>
    <property type="match status" value="1"/>
</dbReference>
<dbReference type="RefSeq" id="WP_379187872.1">
    <property type="nucleotide sequence ID" value="NZ_JBHSOW010000032.1"/>
</dbReference>
<comment type="caution">
    <text evidence="3">The sequence shown here is derived from an EMBL/GenBank/DDBJ whole genome shotgun (WGS) entry which is preliminary data.</text>
</comment>
<dbReference type="Proteomes" id="UP001596047">
    <property type="component" value="Unassembled WGS sequence"/>
</dbReference>
<name>A0ABW0VZ05_9BACL</name>
<dbReference type="Gene3D" id="3.30.360.10">
    <property type="entry name" value="Dihydrodipicolinate Reductase, domain 2"/>
    <property type="match status" value="1"/>
</dbReference>
<evidence type="ECO:0000259" key="1">
    <source>
        <dbReference type="Pfam" id="PF01408"/>
    </source>
</evidence>
<reference evidence="4" key="1">
    <citation type="journal article" date="2019" name="Int. J. Syst. Evol. Microbiol.">
        <title>The Global Catalogue of Microorganisms (GCM) 10K type strain sequencing project: providing services to taxonomists for standard genome sequencing and annotation.</title>
        <authorList>
            <consortium name="The Broad Institute Genomics Platform"/>
            <consortium name="The Broad Institute Genome Sequencing Center for Infectious Disease"/>
            <person name="Wu L."/>
            <person name="Ma J."/>
        </authorList>
    </citation>
    <scope>NUCLEOTIDE SEQUENCE [LARGE SCALE GENOMIC DNA]</scope>
    <source>
        <strain evidence="4">CGMCC 1.3240</strain>
    </source>
</reference>
<dbReference type="InterPro" id="IPR036291">
    <property type="entry name" value="NAD(P)-bd_dom_sf"/>
</dbReference>
<dbReference type="InterPro" id="IPR055170">
    <property type="entry name" value="GFO_IDH_MocA-like_dom"/>
</dbReference>
<dbReference type="SUPFAM" id="SSF51735">
    <property type="entry name" value="NAD(P)-binding Rossmann-fold domains"/>
    <property type="match status" value="1"/>
</dbReference>